<protein>
    <submittedName>
        <fullName evidence="2">Alpha/beta hydrolase family protein</fullName>
    </submittedName>
</protein>
<dbReference type="EMBL" id="JAXCLW010000003">
    <property type="protein sequence ID" value="MDY0883677.1"/>
    <property type="molecule type" value="Genomic_DNA"/>
</dbReference>
<dbReference type="InterPro" id="IPR019149">
    <property type="entry name" value="ABHD18"/>
</dbReference>
<dbReference type="Gene3D" id="3.40.50.1820">
    <property type="entry name" value="alpha/beta hydrolase"/>
    <property type="match status" value="1"/>
</dbReference>
<reference evidence="2 3" key="1">
    <citation type="journal article" date="2016" name="Antonie Van Leeuwenhoek">
        <title>Dongia soli sp. nov., isolated from soil from Dokdo, Korea.</title>
        <authorList>
            <person name="Kim D.U."/>
            <person name="Lee H."/>
            <person name="Kim H."/>
            <person name="Kim S.G."/>
            <person name="Ka J.O."/>
        </authorList>
    </citation>
    <scope>NUCLEOTIDE SEQUENCE [LARGE SCALE GENOMIC DNA]</scope>
    <source>
        <strain evidence="2 3">D78</strain>
    </source>
</reference>
<dbReference type="GO" id="GO:0016787">
    <property type="term" value="F:hydrolase activity"/>
    <property type="evidence" value="ECO:0007669"/>
    <property type="project" value="UniProtKB-KW"/>
</dbReference>
<proteinExistence type="predicted"/>
<comment type="caution">
    <text evidence="2">The sequence shown here is derived from an EMBL/GenBank/DDBJ whole genome shotgun (WGS) entry which is preliminary data.</text>
</comment>
<feature type="region of interest" description="Disordered" evidence="1">
    <location>
        <begin position="1"/>
        <end position="24"/>
    </location>
</feature>
<keyword evidence="2" id="KW-0378">Hydrolase</keyword>
<organism evidence="2 3">
    <name type="scientific">Dongia soli</name>
    <dbReference type="NCBI Taxonomy" id="600628"/>
    <lineage>
        <taxon>Bacteria</taxon>
        <taxon>Pseudomonadati</taxon>
        <taxon>Pseudomonadota</taxon>
        <taxon>Alphaproteobacteria</taxon>
        <taxon>Rhodospirillales</taxon>
        <taxon>Dongiaceae</taxon>
        <taxon>Dongia</taxon>
    </lineage>
</organism>
<gene>
    <name evidence="2" type="ORF">SMD27_12560</name>
</gene>
<sequence>MQGDAVPSSPLPAGAPPAGAMPSGRSAIAHPIPLSNRLLAKPIIDPICLWGFKRLLPASRAWAAANLADGDPPRFAELLNLSRIPDRLKTRIKHTAVLRVAADHAFDVWHDAAFNSGSTIPAEKLAQIEVARRQSAQAHIGHRMAYMMFARRHRVPAVNYDIPKPDIALAQLREEPAAIERMFALPDRLPSIEVSRRTVIGSNASGGIAEYWLKFHSPVAPAVAHGGGDTAWVHVYEPMGADASTPSLIWGHGLAMELEMMVKGPLDFLSLVRAGIRVLMPDAPGHNRRTRLGFFGGEAFLHAAPISGLYHFIQAAREFATLVEWCRRQGDGKVALGGISLGALSTQVAACNMSSWPAICRPDALLLLTTTDQVSSLTTDSALGQVADVDRAVLAAGWQEEDIQALSPITDASPEPPIDPARIVLLLGRRDNVTPYAGGVRLARNWHLPAGNIFNRDQGHFSAAFGLAVDPAPYQRIIQILKG</sequence>
<evidence type="ECO:0000313" key="3">
    <source>
        <dbReference type="Proteomes" id="UP001279642"/>
    </source>
</evidence>
<dbReference type="Proteomes" id="UP001279642">
    <property type="component" value="Unassembled WGS sequence"/>
</dbReference>
<name>A0ABU5EBC9_9PROT</name>
<accession>A0ABU5EBC9</accession>
<dbReference type="SUPFAM" id="SSF53474">
    <property type="entry name" value="alpha/beta-Hydrolases"/>
    <property type="match status" value="1"/>
</dbReference>
<evidence type="ECO:0000256" key="1">
    <source>
        <dbReference type="SAM" id="MobiDB-lite"/>
    </source>
</evidence>
<evidence type="ECO:0000313" key="2">
    <source>
        <dbReference type="EMBL" id="MDY0883677.1"/>
    </source>
</evidence>
<dbReference type="InterPro" id="IPR029058">
    <property type="entry name" value="AB_hydrolase_fold"/>
</dbReference>
<keyword evidence="3" id="KW-1185">Reference proteome</keyword>
<dbReference type="Pfam" id="PF09752">
    <property type="entry name" value="ABHD18"/>
    <property type="match status" value="1"/>
</dbReference>
<dbReference type="RefSeq" id="WP_320508750.1">
    <property type="nucleotide sequence ID" value="NZ_JAXCLW010000003.1"/>
</dbReference>